<evidence type="ECO:0000313" key="2">
    <source>
        <dbReference type="Proteomes" id="UP000033616"/>
    </source>
</evidence>
<protein>
    <submittedName>
        <fullName evidence="1">Uncharacterized protein</fullName>
    </submittedName>
</protein>
<sequence length="41" mass="4833">MKDELLLAIGTNFENLTQEKKYKNVLEHWCLSGIEFKMDTT</sequence>
<keyword evidence="2" id="KW-1185">Reference proteome</keyword>
<name>A0A0F3MR91_9RICK</name>
<dbReference type="RefSeq" id="WP_269745470.1">
    <property type="nucleotide sequence ID" value="NZ_LANP01000004.1"/>
</dbReference>
<dbReference type="Proteomes" id="UP000033616">
    <property type="component" value="Unassembled WGS sequence"/>
</dbReference>
<proteinExistence type="predicted"/>
<accession>A0A0F3MR91</accession>
<dbReference type="EMBL" id="LANP01000004">
    <property type="protein sequence ID" value="KJV57104.1"/>
    <property type="molecule type" value="Genomic_DNA"/>
</dbReference>
<comment type="caution">
    <text evidence="1">The sequence shown here is derived from an EMBL/GenBank/DDBJ whole genome shotgun (WGS) entry which is preliminary data.</text>
</comment>
<evidence type="ECO:0000313" key="1">
    <source>
        <dbReference type="EMBL" id="KJV57104.1"/>
    </source>
</evidence>
<dbReference type="AlphaFoldDB" id="A0A0F3MR91"/>
<organism evidence="1 2">
    <name type="scientific">Orientia chuto str. Dubai</name>
    <dbReference type="NCBI Taxonomy" id="1359168"/>
    <lineage>
        <taxon>Bacteria</taxon>
        <taxon>Pseudomonadati</taxon>
        <taxon>Pseudomonadota</taxon>
        <taxon>Alphaproteobacteria</taxon>
        <taxon>Rickettsiales</taxon>
        <taxon>Rickettsiaceae</taxon>
        <taxon>Rickettsieae</taxon>
        <taxon>Orientia</taxon>
    </lineage>
</organism>
<gene>
    <name evidence="1" type="ORF">OCHUTO_0209</name>
</gene>
<reference evidence="1 2" key="1">
    <citation type="submission" date="2015-02" db="EMBL/GenBank/DDBJ databases">
        <title>Genome Sequencing of Rickettsiales.</title>
        <authorList>
            <person name="Daugherty S.C."/>
            <person name="Su Q."/>
            <person name="Abolude K."/>
            <person name="Beier-Sexton M."/>
            <person name="Carlyon J.A."/>
            <person name="Carter R."/>
            <person name="Day N.P."/>
            <person name="Dumler S.J."/>
            <person name="Dyachenko V."/>
            <person name="Godinez A."/>
            <person name="Kurtti T.J."/>
            <person name="Lichay M."/>
            <person name="Mullins K.E."/>
            <person name="Ott S."/>
            <person name="Pappas-Brown V."/>
            <person name="Paris D.H."/>
            <person name="Patel P."/>
            <person name="Richards A.L."/>
            <person name="Sadzewicz L."/>
            <person name="Sears K."/>
            <person name="Seidman D."/>
            <person name="Sengamalay N."/>
            <person name="Stenos J."/>
            <person name="Tallon L.J."/>
            <person name="Vincent G."/>
            <person name="Fraser C.M."/>
            <person name="Munderloh U."/>
            <person name="Dunning-Hotopp J.C."/>
        </authorList>
    </citation>
    <scope>NUCLEOTIDE SEQUENCE [LARGE SCALE GENOMIC DNA]</scope>
    <source>
        <strain evidence="1 2">Fuller</strain>
    </source>
</reference>
<dbReference type="PATRIC" id="fig|1359168.3.peg.911"/>